<name>A0A250AXH5_9GAMM</name>
<gene>
    <name evidence="1" type="ORF">AWC35_04355</name>
</gene>
<dbReference type="Proteomes" id="UP000217182">
    <property type="component" value="Chromosome"/>
</dbReference>
<evidence type="ECO:0000313" key="1">
    <source>
        <dbReference type="EMBL" id="ATA18639.1"/>
    </source>
</evidence>
<dbReference type="RefSeq" id="WP_095845240.1">
    <property type="nucleotide sequence ID" value="NZ_MJLU01000001.1"/>
</dbReference>
<accession>A0A250AXH5</accession>
<protein>
    <submittedName>
        <fullName evidence="1">Selenium-binding protein</fullName>
    </submittedName>
</protein>
<dbReference type="AlphaFoldDB" id="A0A250AXH5"/>
<keyword evidence="2" id="KW-1185">Reference proteome</keyword>
<organism evidence="1 2">
    <name type="scientific">Gibbsiella quercinecans</name>
    <dbReference type="NCBI Taxonomy" id="929813"/>
    <lineage>
        <taxon>Bacteria</taxon>
        <taxon>Pseudomonadati</taxon>
        <taxon>Pseudomonadota</taxon>
        <taxon>Gammaproteobacteria</taxon>
        <taxon>Enterobacterales</taxon>
        <taxon>Yersiniaceae</taxon>
        <taxon>Gibbsiella</taxon>
    </lineage>
</organism>
<reference evidence="1 2" key="1">
    <citation type="submission" date="2016-01" db="EMBL/GenBank/DDBJ databases">
        <authorList>
            <person name="Oliw E.H."/>
        </authorList>
    </citation>
    <scope>NUCLEOTIDE SEQUENCE [LARGE SCALE GENOMIC DNA]</scope>
    <source>
        <strain evidence="1 2">FRB97</strain>
    </source>
</reference>
<dbReference type="EMBL" id="CP014136">
    <property type="protein sequence ID" value="ATA18639.1"/>
    <property type="molecule type" value="Genomic_DNA"/>
</dbReference>
<dbReference type="OrthoDB" id="6505358at2"/>
<dbReference type="KEGG" id="gqu:AWC35_04355"/>
<dbReference type="Pfam" id="PF14001">
    <property type="entry name" value="YdfZ"/>
    <property type="match status" value="1"/>
</dbReference>
<proteinExistence type="predicted"/>
<sequence length="69" mass="7661">MITVYDRYRNRIAPGCKVMDSETGKIGVIASIHQNGMEQDQARRANCVELKGINGLFKPENLMGLGTLH</sequence>
<evidence type="ECO:0000313" key="2">
    <source>
        <dbReference type="Proteomes" id="UP000217182"/>
    </source>
</evidence>
<dbReference type="InterPro" id="IPR017704">
    <property type="entry name" value="Se-bd_putative_YdfZ"/>
</dbReference>
<dbReference type="NCBIfam" id="TIGR03318">
    <property type="entry name" value="YdfZ_fam"/>
    <property type="match status" value="1"/>
</dbReference>